<evidence type="ECO:0000256" key="5">
    <source>
        <dbReference type="SAM" id="Phobius"/>
    </source>
</evidence>
<dbReference type="GO" id="GO:0015421">
    <property type="term" value="F:ABC-type oligopeptide transporter activity"/>
    <property type="evidence" value="ECO:0007669"/>
    <property type="project" value="TreeGrafter"/>
</dbReference>
<feature type="domain" description="ABC transmembrane type-1" evidence="6">
    <location>
        <begin position="1"/>
        <end position="178"/>
    </location>
</feature>
<dbReference type="SUPFAM" id="SSF90123">
    <property type="entry name" value="ABC transporter transmembrane region"/>
    <property type="match status" value="1"/>
</dbReference>
<dbReference type="PANTHER" id="PTHR43394">
    <property type="entry name" value="ATP-DEPENDENT PERMEASE MDL1, MITOCHONDRIAL"/>
    <property type="match status" value="1"/>
</dbReference>
<dbReference type="InterPro" id="IPR039421">
    <property type="entry name" value="Type_1_exporter"/>
</dbReference>
<name>A0A382T0R1_9ZZZZ</name>
<dbReference type="InterPro" id="IPR036640">
    <property type="entry name" value="ABC1_TM_sf"/>
</dbReference>
<keyword evidence="3 5" id="KW-1133">Transmembrane helix</keyword>
<evidence type="ECO:0000256" key="1">
    <source>
        <dbReference type="ARBA" id="ARBA00004141"/>
    </source>
</evidence>
<dbReference type="Gene3D" id="1.20.1560.10">
    <property type="entry name" value="ABC transporter type 1, transmembrane domain"/>
    <property type="match status" value="1"/>
</dbReference>
<feature type="transmembrane region" description="Helical" evidence="5">
    <location>
        <begin position="130"/>
        <end position="149"/>
    </location>
</feature>
<gene>
    <name evidence="7" type="ORF">METZ01_LOCUS368598</name>
</gene>
<dbReference type="GO" id="GO:0005524">
    <property type="term" value="F:ATP binding"/>
    <property type="evidence" value="ECO:0007669"/>
    <property type="project" value="InterPro"/>
</dbReference>
<organism evidence="7">
    <name type="scientific">marine metagenome</name>
    <dbReference type="NCBI Taxonomy" id="408172"/>
    <lineage>
        <taxon>unclassified sequences</taxon>
        <taxon>metagenomes</taxon>
        <taxon>ecological metagenomes</taxon>
    </lineage>
</organism>
<feature type="transmembrane region" description="Helical" evidence="5">
    <location>
        <begin position="105"/>
        <end position="124"/>
    </location>
</feature>
<dbReference type="PANTHER" id="PTHR43394:SF1">
    <property type="entry name" value="ATP-BINDING CASSETTE SUB-FAMILY B MEMBER 10, MITOCHONDRIAL"/>
    <property type="match status" value="1"/>
</dbReference>
<dbReference type="Pfam" id="PF00664">
    <property type="entry name" value="ABC_membrane"/>
    <property type="match status" value="1"/>
</dbReference>
<dbReference type="AlphaFoldDB" id="A0A382T0R1"/>
<feature type="non-terminal residue" evidence="7">
    <location>
        <position position="178"/>
    </location>
</feature>
<dbReference type="GO" id="GO:0016020">
    <property type="term" value="C:membrane"/>
    <property type="evidence" value="ECO:0007669"/>
    <property type="project" value="UniProtKB-SubCell"/>
</dbReference>
<comment type="subcellular location">
    <subcellularLocation>
        <location evidence="1">Membrane</location>
        <topology evidence="1">Multi-pass membrane protein</topology>
    </subcellularLocation>
</comment>
<evidence type="ECO:0000313" key="7">
    <source>
        <dbReference type="EMBL" id="SVD15744.1"/>
    </source>
</evidence>
<feature type="non-terminal residue" evidence="7">
    <location>
        <position position="1"/>
    </location>
</feature>
<sequence>VCGVAGLTLQVSVPMVLRHAIDVALEERSGSLEAHVWVLVAIAIAAFGLRYTYRYLLFWAAYRIETDLRSIIYEHLTRLSFSFYDRIAAGEVISRANSDIRSIQLLLAFGPLAGLSMLSFVLAVGFMLSIHVPLTLLAVATMPLVFVLGQRMRDLVFPLSWITQGRMAEVAMVVDENL</sequence>
<evidence type="ECO:0000256" key="2">
    <source>
        <dbReference type="ARBA" id="ARBA00022692"/>
    </source>
</evidence>
<dbReference type="InterPro" id="IPR011527">
    <property type="entry name" value="ABC1_TM_dom"/>
</dbReference>
<protein>
    <recommendedName>
        <fullName evidence="6">ABC transmembrane type-1 domain-containing protein</fullName>
    </recommendedName>
</protein>
<proteinExistence type="predicted"/>
<dbReference type="PROSITE" id="PS50929">
    <property type="entry name" value="ABC_TM1F"/>
    <property type="match status" value="1"/>
</dbReference>
<evidence type="ECO:0000259" key="6">
    <source>
        <dbReference type="PROSITE" id="PS50929"/>
    </source>
</evidence>
<dbReference type="EMBL" id="UINC01133049">
    <property type="protein sequence ID" value="SVD15744.1"/>
    <property type="molecule type" value="Genomic_DNA"/>
</dbReference>
<feature type="transmembrane region" description="Helical" evidence="5">
    <location>
        <begin position="34"/>
        <end position="53"/>
    </location>
</feature>
<reference evidence="7" key="1">
    <citation type="submission" date="2018-05" db="EMBL/GenBank/DDBJ databases">
        <authorList>
            <person name="Lanie J.A."/>
            <person name="Ng W.-L."/>
            <person name="Kazmierczak K.M."/>
            <person name="Andrzejewski T.M."/>
            <person name="Davidsen T.M."/>
            <person name="Wayne K.J."/>
            <person name="Tettelin H."/>
            <person name="Glass J.I."/>
            <person name="Rusch D."/>
            <person name="Podicherti R."/>
            <person name="Tsui H.-C.T."/>
            <person name="Winkler M.E."/>
        </authorList>
    </citation>
    <scope>NUCLEOTIDE SEQUENCE</scope>
</reference>
<keyword evidence="2 5" id="KW-0812">Transmembrane</keyword>
<evidence type="ECO:0000256" key="3">
    <source>
        <dbReference type="ARBA" id="ARBA00022989"/>
    </source>
</evidence>
<accession>A0A382T0R1</accession>
<evidence type="ECO:0000256" key="4">
    <source>
        <dbReference type="ARBA" id="ARBA00023136"/>
    </source>
</evidence>
<keyword evidence="4 5" id="KW-0472">Membrane</keyword>